<proteinExistence type="predicted"/>
<keyword evidence="2" id="KW-1185">Reference proteome</keyword>
<protein>
    <submittedName>
        <fullName evidence="1">Uncharacterized protein</fullName>
    </submittedName>
</protein>
<dbReference type="EMBL" id="BAAAMR010000022">
    <property type="protein sequence ID" value="GAA2135746.1"/>
    <property type="molecule type" value="Genomic_DNA"/>
</dbReference>
<organism evidence="1 2">
    <name type="scientific">Actinomadura napierensis</name>
    <dbReference type="NCBI Taxonomy" id="267854"/>
    <lineage>
        <taxon>Bacteria</taxon>
        <taxon>Bacillati</taxon>
        <taxon>Actinomycetota</taxon>
        <taxon>Actinomycetes</taxon>
        <taxon>Streptosporangiales</taxon>
        <taxon>Thermomonosporaceae</taxon>
        <taxon>Actinomadura</taxon>
    </lineage>
</organism>
<sequence length="135" mass="14086">MDFAYNDKKGKLQITVTGIVKGRAADLSGLDLSGGAKKMVPYYIHAVIKNAGTTDLSLTMPDGPRGVLADGGQARSLSVMGRFSKCDGYPDTHSFPPGKSYRTCAPVLAAPGSPVTGATWSSDAYSDGPAATWTR</sequence>
<name>A0ABN2Z2E7_9ACTN</name>
<gene>
    <name evidence="1" type="ORF">GCM10009727_30210</name>
</gene>
<reference evidence="1 2" key="1">
    <citation type="journal article" date="2019" name="Int. J. Syst. Evol. Microbiol.">
        <title>The Global Catalogue of Microorganisms (GCM) 10K type strain sequencing project: providing services to taxonomists for standard genome sequencing and annotation.</title>
        <authorList>
            <consortium name="The Broad Institute Genomics Platform"/>
            <consortium name="The Broad Institute Genome Sequencing Center for Infectious Disease"/>
            <person name="Wu L."/>
            <person name="Ma J."/>
        </authorList>
    </citation>
    <scope>NUCLEOTIDE SEQUENCE [LARGE SCALE GENOMIC DNA]</scope>
    <source>
        <strain evidence="1 2">JCM 13850</strain>
    </source>
</reference>
<comment type="caution">
    <text evidence="1">The sequence shown here is derived from an EMBL/GenBank/DDBJ whole genome shotgun (WGS) entry which is preliminary data.</text>
</comment>
<accession>A0ABN2Z2E7</accession>
<dbReference type="Proteomes" id="UP001501020">
    <property type="component" value="Unassembled WGS sequence"/>
</dbReference>
<evidence type="ECO:0000313" key="1">
    <source>
        <dbReference type="EMBL" id="GAA2135746.1"/>
    </source>
</evidence>
<evidence type="ECO:0000313" key="2">
    <source>
        <dbReference type="Proteomes" id="UP001501020"/>
    </source>
</evidence>